<protein>
    <submittedName>
        <fullName evidence="2">Reverse transcriptase-like protein</fullName>
    </submittedName>
    <submittedName>
        <fullName evidence="3">Ribonuclease HI</fullName>
    </submittedName>
</protein>
<gene>
    <name evidence="3" type="ORF">CH378_11330</name>
    <name evidence="2" type="ORF">EFP84_00660</name>
</gene>
<sequence length="129" mass="14492">MITIFCDGASKGNPGPSSIGVVAYDGDKEEFKISERIGETTNNVAEWTALKKGLEECIRRNFLSVHAHMDSELVVRQVTGRYKVKHPNLLEYKKEVDKLVSSLQSFQITHVPREKNSVADKLANEAFQK</sequence>
<evidence type="ECO:0000313" key="5">
    <source>
        <dbReference type="Proteomes" id="UP000276407"/>
    </source>
</evidence>
<dbReference type="CDD" id="cd09279">
    <property type="entry name" value="RNase_HI_like"/>
    <property type="match status" value="1"/>
</dbReference>
<dbReference type="EMBL" id="CP033614">
    <property type="protein sequence ID" value="AYV54154.1"/>
    <property type="molecule type" value="Genomic_DNA"/>
</dbReference>
<dbReference type="KEGG" id="lkm:EFP84_00660"/>
<dbReference type="OrthoDB" id="7845843at2"/>
<dbReference type="Pfam" id="PF13456">
    <property type="entry name" value="RVT_3"/>
    <property type="match status" value="1"/>
</dbReference>
<keyword evidence="4" id="KW-1185">Reference proteome</keyword>
<keyword evidence="2" id="KW-0548">Nucleotidyltransferase</keyword>
<evidence type="ECO:0000313" key="3">
    <source>
        <dbReference type="EMBL" id="PJZ29697.1"/>
    </source>
</evidence>
<accession>A0A2M9XUB8</accession>
<dbReference type="GO" id="GO:0003964">
    <property type="term" value="F:RNA-directed DNA polymerase activity"/>
    <property type="evidence" value="ECO:0007669"/>
    <property type="project" value="UniProtKB-KW"/>
</dbReference>
<dbReference type="AlphaFoldDB" id="A0A2M9XUB8"/>
<organism evidence="2 5">
    <name type="scientific">Leptospira kmetyi</name>
    <dbReference type="NCBI Taxonomy" id="408139"/>
    <lineage>
        <taxon>Bacteria</taxon>
        <taxon>Pseudomonadati</taxon>
        <taxon>Spirochaetota</taxon>
        <taxon>Spirochaetia</taxon>
        <taxon>Leptospirales</taxon>
        <taxon>Leptospiraceae</taxon>
        <taxon>Leptospira</taxon>
    </lineage>
</organism>
<dbReference type="PROSITE" id="PS50879">
    <property type="entry name" value="RNASE_H_1"/>
    <property type="match status" value="1"/>
</dbReference>
<dbReference type="GO" id="GO:0003676">
    <property type="term" value="F:nucleic acid binding"/>
    <property type="evidence" value="ECO:0007669"/>
    <property type="project" value="InterPro"/>
</dbReference>
<evidence type="ECO:0000259" key="1">
    <source>
        <dbReference type="PROSITE" id="PS50879"/>
    </source>
</evidence>
<dbReference type="GO" id="GO:0004523">
    <property type="term" value="F:RNA-DNA hybrid ribonuclease activity"/>
    <property type="evidence" value="ECO:0007669"/>
    <property type="project" value="InterPro"/>
</dbReference>
<dbReference type="InterPro" id="IPR002156">
    <property type="entry name" value="RNaseH_domain"/>
</dbReference>
<dbReference type="RefSeq" id="WP_010575000.1">
    <property type="nucleotide sequence ID" value="NZ_CP033614.1"/>
</dbReference>
<dbReference type="PANTHER" id="PTHR48475:SF1">
    <property type="entry name" value="RNASE H TYPE-1 DOMAIN-CONTAINING PROTEIN"/>
    <property type="match status" value="1"/>
</dbReference>
<evidence type="ECO:0000313" key="2">
    <source>
        <dbReference type="EMBL" id="AYV54154.1"/>
    </source>
</evidence>
<dbReference type="FunFam" id="3.30.420.10:FF:000076">
    <property type="entry name" value="RBR-type E3 ubiquitin transferase"/>
    <property type="match status" value="1"/>
</dbReference>
<feature type="domain" description="RNase H type-1" evidence="1">
    <location>
        <begin position="1"/>
        <end position="129"/>
    </location>
</feature>
<name>A0A2M9XUB8_9LEPT</name>
<dbReference type="Gene3D" id="3.30.420.10">
    <property type="entry name" value="Ribonuclease H-like superfamily/Ribonuclease H"/>
    <property type="match status" value="1"/>
</dbReference>
<dbReference type="Proteomes" id="UP000276407">
    <property type="component" value="Chromosome 1"/>
</dbReference>
<keyword evidence="2" id="KW-0808">Transferase</keyword>
<dbReference type="SUPFAM" id="SSF53098">
    <property type="entry name" value="Ribonuclease H-like"/>
    <property type="match status" value="1"/>
</dbReference>
<dbReference type="Proteomes" id="UP000231919">
    <property type="component" value="Unassembled WGS sequence"/>
</dbReference>
<dbReference type="EMBL" id="NPDP01000018">
    <property type="protein sequence ID" value="PJZ29697.1"/>
    <property type="molecule type" value="Genomic_DNA"/>
</dbReference>
<dbReference type="InterPro" id="IPR036397">
    <property type="entry name" value="RNaseH_sf"/>
</dbReference>
<reference evidence="2 5" key="2">
    <citation type="submission" date="2018-11" db="EMBL/GenBank/DDBJ databases">
        <title>Complete genome sequence of Leptospira kmetyi isolate LS 001/16 from soil sample associated with a leptospirosis patient in Kelantan.</title>
        <authorList>
            <person name="Muhammad Yusoff F."/>
            <person name="Muhammad Yusoff S."/>
            <person name="Ahmad M.N."/>
            <person name="Yusof N.Y."/>
            <person name="Aziah I."/>
        </authorList>
    </citation>
    <scope>NUCLEOTIDE SEQUENCE [LARGE SCALE GENOMIC DNA]</scope>
    <source>
        <strain evidence="2 5">LS 001/16</strain>
    </source>
</reference>
<dbReference type="InterPro" id="IPR012337">
    <property type="entry name" value="RNaseH-like_sf"/>
</dbReference>
<dbReference type="PANTHER" id="PTHR48475">
    <property type="entry name" value="RIBONUCLEASE H"/>
    <property type="match status" value="1"/>
</dbReference>
<reference evidence="3 4" key="1">
    <citation type="submission" date="2017-07" db="EMBL/GenBank/DDBJ databases">
        <title>Leptospira spp. isolated from tropical soils.</title>
        <authorList>
            <person name="Thibeaux R."/>
            <person name="Iraola G."/>
            <person name="Ferres I."/>
            <person name="Bierque E."/>
            <person name="Girault D."/>
            <person name="Soupe-Gilbert M.-E."/>
            <person name="Picardeau M."/>
            <person name="Goarant C."/>
        </authorList>
    </citation>
    <scope>NUCLEOTIDE SEQUENCE [LARGE SCALE GENOMIC DNA]</scope>
    <source>
        <strain evidence="3 4">JW2-C-B1</strain>
    </source>
</reference>
<proteinExistence type="predicted"/>
<evidence type="ECO:0000313" key="4">
    <source>
        <dbReference type="Proteomes" id="UP000231919"/>
    </source>
</evidence>
<keyword evidence="2" id="KW-0695">RNA-directed DNA polymerase</keyword>